<evidence type="ECO:0000313" key="7">
    <source>
        <dbReference type="EMBL" id="KZL22017.1"/>
    </source>
</evidence>
<accession>A0A166B8G1</accession>
<comment type="cofactor">
    <cofactor evidence="4">
        <name>Mn(2+)</name>
        <dbReference type="ChEBI" id="CHEBI:29035"/>
    </cofactor>
    <text evidence="4">Binds 2 manganese ions.</text>
</comment>
<dbReference type="Gene3D" id="3.30.70.1250">
    <property type="entry name" value="Phosphopentomutase"/>
    <property type="match status" value="1"/>
</dbReference>
<dbReference type="RefSeq" id="WP_068000375.1">
    <property type="nucleotide sequence ID" value="NZ_FOFM01000003.1"/>
</dbReference>
<dbReference type="GO" id="GO:0008973">
    <property type="term" value="F:phosphopentomutase activity"/>
    <property type="evidence" value="ECO:0007669"/>
    <property type="project" value="UniProtKB-UniRule"/>
</dbReference>
<comment type="catalytic activity">
    <reaction evidence="4">
        <text>alpha-D-ribose 1-phosphate = D-ribose 5-phosphate</text>
        <dbReference type="Rhea" id="RHEA:18793"/>
        <dbReference type="ChEBI" id="CHEBI:57720"/>
        <dbReference type="ChEBI" id="CHEBI:78346"/>
        <dbReference type="EC" id="5.4.2.7"/>
    </reaction>
</comment>
<dbReference type="CDD" id="cd16009">
    <property type="entry name" value="PPM"/>
    <property type="match status" value="1"/>
</dbReference>
<dbReference type="InterPro" id="IPR006124">
    <property type="entry name" value="Metalloenzyme"/>
</dbReference>
<protein>
    <recommendedName>
        <fullName evidence="4 5">Phosphopentomutase</fullName>
        <ecNumber evidence="4 5">5.4.2.7</ecNumber>
    </recommendedName>
    <alternativeName>
        <fullName evidence="4">Phosphodeoxyribomutase</fullName>
    </alternativeName>
</protein>
<organism evidence="7 8">
    <name type="scientific">Pseudovibrio axinellae</name>
    <dbReference type="NCBI Taxonomy" id="989403"/>
    <lineage>
        <taxon>Bacteria</taxon>
        <taxon>Pseudomonadati</taxon>
        <taxon>Pseudomonadota</taxon>
        <taxon>Alphaproteobacteria</taxon>
        <taxon>Hyphomicrobiales</taxon>
        <taxon>Stappiaceae</taxon>
        <taxon>Pseudovibrio</taxon>
    </lineage>
</organism>
<dbReference type="InterPro" id="IPR024052">
    <property type="entry name" value="Phosphopentomutase_DeoB_cap_sf"/>
</dbReference>
<feature type="binding site" evidence="4">
    <location>
        <position position="358"/>
    </location>
    <ligand>
        <name>Mn(2+)</name>
        <dbReference type="ChEBI" id="CHEBI:29035"/>
        <label>2</label>
    </ligand>
</feature>
<dbReference type="GO" id="GO:0030145">
    <property type="term" value="F:manganese ion binding"/>
    <property type="evidence" value="ECO:0007669"/>
    <property type="project" value="UniProtKB-UniRule"/>
</dbReference>
<feature type="binding site" evidence="4">
    <location>
        <position position="347"/>
    </location>
    <ligand>
        <name>Mn(2+)</name>
        <dbReference type="ChEBI" id="CHEBI:29035"/>
        <label>1</label>
    </ligand>
</feature>
<dbReference type="SUPFAM" id="SSF53649">
    <property type="entry name" value="Alkaline phosphatase-like"/>
    <property type="match status" value="1"/>
</dbReference>
<keyword evidence="8" id="KW-1185">Reference proteome</keyword>
<comment type="subcellular location">
    <subcellularLocation>
        <location evidence="4">Cytoplasm</location>
    </subcellularLocation>
</comment>
<comment type="catalytic activity">
    <reaction evidence="4">
        <text>2-deoxy-alpha-D-ribose 1-phosphate = 2-deoxy-D-ribose 5-phosphate</text>
        <dbReference type="Rhea" id="RHEA:27658"/>
        <dbReference type="ChEBI" id="CHEBI:57259"/>
        <dbReference type="ChEBI" id="CHEBI:62877"/>
        <dbReference type="EC" id="5.4.2.7"/>
    </reaction>
</comment>
<dbReference type="PATRIC" id="fig|989403.3.peg.44"/>
<evidence type="ECO:0000256" key="4">
    <source>
        <dbReference type="HAMAP-Rule" id="MF_00740"/>
    </source>
</evidence>
<dbReference type="Proteomes" id="UP000076577">
    <property type="component" value="Unassembled WGS sequence"/>
</dbReference>
<dbReference type="Pfam" id="PF01676">
    <property type="entry name" value="Metalloenzyme"/>
    <property type="match status" value="1"/>
</dbReference>
<keyword evidence="3 4" id="KW-0464">Manganese</keyword>
<dbReference type="PANTHER" id="PTHR21110:SF0">
    <property type="entry name" value="PHOSPHOPENTOMUTASE"/>
    <property type="match status" value="1"/>
</dbReference>
<proteinExistence type="inferred from homology"/>
<dbReference type="STRING" id="989403.SAMN05421798_103158"/>
<dbReference type="HAMAP" id="MF_00740">
    <property type="entry name" value="Phosphopentomut"/>
    <property type="match status" value="1"/>
</dbReference>
<dbReference type="PIRSF" id="PIRSF001491">
    <property type="entry name" value="Ppentomutase"/>
    <property type="match status" value="1"/>
</dbReference>
<dbReference type="NCBIfam" id="NF003766">
    <property type="entry name" value="PRK05362.1"/>
    <property type="match status" value="1"/>
</dbReference>
<reference evidence="7 8" key="1">
    <citation type="journal article" date="2016" name="Front. Microbiol.">
        <title>Comparative Genomic Analysis Reveals a Diverse Repertoire of Genes Involved in Prokaryote-Eukaryote Interactions within the Pseudovibrio Genus.</title>
        <authorList>
            <person name="Romano S."/>
            <person name="Fernandez-Guerra A."/>
            <person name="Reen F.J."/>
            <person name="Glockner F.O."/>
            <person name="Crowley S.P."/>
            <person name="O'Sullivan O."/>
            <person name="Cotter P.D."/>
            <person name="Adams C."/>
            <person name="Dobson A.D."/>
            <person name="O'Gara F."/>
        </authorList>
    </citation>
    <scope>NUCLEOTIDE SEQUENCE [LARGE SCALE GENOMIC DNA]</scope>
    <source>
        <strain evidence="7 8">Ad2</strain>
    </source>
</reference>
<dbReference type="InterPro" id="IPR017850">
    <property type="entry name" value="Alkaline_phosphatase_core_sf"/>
</dbReference>
<dbReference type="OrthoDB" id="9769930at2"/>
<evidence type="ECO:0000256" key="3">
    <source>
        <dbReference type="ARBA" id="ARBA00023211"/>
    </source>
</evidence>
<evidence type="ECO:0000313" key="8">
    <source>
        <dbReference type="Proteomes" id="UP000076577"/>
    </source>
</evidence>
<comment type="caution">
    <text evidence="7">The sequence shown here is derived from an EMBL/GenBank/DDBJ whole genome shotgun (WGS) entry which is preliminary data.</text>
</comment>
<evidence type="ECO:0000259" key="6">
    <source>
        <dbReference type="Pfam" id="PF01676"/>
    </source>
</evidence>
<dbReference type="SUPFAM" id="SSF143856">
    <property type="entry name" value="DeoB insert domain-like"/>
    <property type="match status" value="1"/>
</dbReference>
<comment type="pathway">
    <text evidence="4">Carbohydrate degradation; 2-deoxy-D-ribose 1-phosphate degradation; D-glyceraldehyde 3-phosphate and acetaldehyde from 2-deoxy-alpha-D-ribose 1-phosphate: step 1/2.</text>
</comment>
<dbReference type="PANTHER" id="PTHR21110">
    <property type="entry name" value="PHOSPHOPENTOMUTASE"/>
    <property type="match status" value="1"/>
</dbReference>
<dbReference type="GO" id="GO:0009117">
    <property type="term" value="P:nucleotide metabolic process"/>
    <property type="evidence" value="ECO:0007669"/>
    <property type="project" value="UniProtKB-UniRule"/>
</dbReference>
<keyword evidence="4 7" id="KW-0413">Isomerase</keyword>
<dbReference type="Gene3D" id="3.40.720.10">
    <property type="entry name" value="Alkaline Phosphatase, subunit A"/>
    <property type="match status" value="1"/>
</dbReference>
<dbReference type="AlphaFoldDB" id="A0A166B8G1"/>
<feature type="binding site" evidence="4">
    <location>
        <position position="310"/>
    </location>
    <ligand>
        <name>Mn(2+)</name>
        <dbReference type="ChEBI" id="CHEBI:29035"/>
        <label>2</label>
    </ligand>
</feature>
<dbReference type="GO" id="GO:0006015">
    <property type="term" value="P:5-phosphoribose 1-diphosphate biosynthetic process"/>
    <property type="evidence" value="ECO:0007669"/>
    <property type="project" value="UniProtKB-UniPathway"/>
</dbReference>
<dbReference type="EC" id="5.4.2.7" evidence="4 5"/>
<dbReference type="NCBIfam" id="TIGR01696">
    <property type="entry name" value="deoB"/>
    <property type="match status" value="1"/>
</dbReference>
<feature type="binding site" evidence="4">
    <location>
        <position position="10"/>
    </location>
    <ligand>
        <name>Mn(2+)</name>
        <dbReference type="ChEBI" id="CHEBI:29035"/>
        <label>1</label>
    </ligand>
</feature>
<dbReference type="GO" id="GO:0006018">
    <property type="term" value="P:2-deoxyribose 1-phosphate catabolic process"/>
    <property type="evidence" value="ECO:0007669"/>
    <property type="project" value="UniProtKB-UniRule"/>
</dbReference>
<dbReference type="InterPro" id="IPR010045">
    <property type="entry name" value="DeoB"/>
</dbReference>
<dbReference type="EMBL" id="LMCB01000001">
    <property type="protein sequence ID" value="KZL22017.1"/>
    <property type="molecule type" value="Genomic_DNA"/>
</dbReference>
<feature type="binding site" evidence="4">
    <location>
        <position position="305"/>
    </location>
    <ligand>
        <name>Mn(2+)</name>
        <dbReference type="ChEBI" id="CHEBI:29035"/>
        <label>2</label>
    </ligand>
</feature>
<keyword evidence="2 4" id="KW-0479">Metal-binding</keyword>
<dbReference type="GO" id="GO:0043094">
    <property type="term" value="P:metabolic compound salvage"/>
    <property type="evidence" value="ECO:0007669"/>
    <property type="project" value="UniProtKB-UniRule"/>
</dbReference>
<comment type="function">
    <text evidence="4">Isomerase that catalyzes the conversion of deoxy-ribose 1-phosphate (dRib-1-P) and ribose 1-phosphate (Rib-1-P) to deoxy-ribose 5-phosphate (dRib-5-P) and ribose 5-phosphate (Rib-5-P), respectively.</text>
</comment>
<name>A0A166B8G1_9HYPH</name>
<evidence type="ECO:0000256" key="2">
    <source>
        <dbReference type="ARBA" id="ARBA00022723"/>
    </source>
</evidence>
<keyword evidence="4" id="KW-0963">Cytoplasm</keyword>
<gene>
    <name evidence="4 7" type="primary">deoB</name>
    <name evidence="7" type="ORF">PsAD2_00042</name>
</gene>
<dbReference type="UniPathway" id="UPA00087">
    <property type="reaction ID" value="UER00173"/>
</dbReference>
<feature type="domain" description="Metalloenzyme" evidence="6">
    <location>
        <begin position="3"/>
        <end position="396"/>
    </location>
</feature>
<evidence type="ECO:0000256" key="1">
    <source>
        <dbReference type="ARBA" id="ARBA00010373"/>
    </source>
</evidence>
<dbReference type="GO" id="GO:0005829">
    <property type="term" value="C:cytosol"/>
    <property type="evidence" value="ECO:0007669"/>
    <property type="project" value="TreeGrafter"/>
</dbReference>
<evidence type="ECO:0000256" key="5">
    <source>
        <dbReference type="NCBIfam" id="TIGR01696"/>
    </source>
</evidence>
<feature type="binding site" evidence="4">
    <location>
        <position position="346"/>
    </location>
    <ligand>
        <name>Mn(2+)</name>
        <dbReference type="ChEBI" id="CHEBI:29035"/>
        <label>1</label>
    </ligand>
</feature>
<sequence>MPRAILCVLDSFGIGAADDAEKFGDVGSDTLGHIADACAEGKADKEGLRKGPLSLPNMDRLGLGAAARASTGKPVKGLDFSGTPEANWGYAQEVSNGKDTPSGHWEIAGVPVTFDWGYFPDTNPSFPAELIEKIIEVGELPGVLCLTHGSGTVVIEEFGDEHVKSGKPIVYTSADSVLQIAAHEESFGLERLLDLCVKCRTLVDEYNIGRVIARPFVGSVQDGFERTANRRDYSVLPPAPTVLDRLEGAGRQVIGVGKISDIYAAQGVTKVMKGAGNDQLFDRTLEAMDMAKDGDLVFSNFVDFDMLFGHRRDVPGYAAALEHFDKRLPEMIEKMNDGDLLILTADHGCDPTWKGTDHTREHVPVIALVKGQSGKDLGRRSTFADMGETIAAFLSVPTGENGKSFL</sequence>
<comment type="similarity">
    <text evidence="1 4">Belongs to the phosphopentomutase family.</text>
</comment>
<dbReference type="GO" id="GO:0000287">
    <property type="term" value="F:magnesium ion binding"/>
    <property type="evidence" value="ECO:0007669"/>
    <property type="project" value="UniProtKB-UniRule"/>
</dbReference>